<evidence type="ECO:0000256" key="8">
    <source>
        <dbReference type="RuleBase" id="RU004506"/>
    </source>
</evidence>
<sequence>MLNVENIRQDFPMLQGKMMQQHPLIYLDNGATTLKPRAVIDAVVKYYEEYGANAHRGDYDLSYFVDQEYQQTREDVAAFLHAESEEIVYTSGATAGLNMVAYGIGERLLQEGDIVLSSEAEHASCVLPWMRVATKCHASLAYIPLQEDGRIDMDMLEQMMNERVKVIALAHIGNVLGYIAPMKEICALAHRYGAIVVVDAAQSAPHMPIDVKDMDCDFLAFSAHKMCGPTGVGILYGKKALLAQMEPMLLGGDSNARFDVCGNIQLKDAPYKFESGTQPIEGIFGLHAAIRYLQAIGMKEIHRYEQQLHAYAVARLKQMDNIILYNENNDTGIITFNVKGVFAQDAATFFNANGIAVRSGQHCAKLLNEVLQTSATIRASLYFYNTKEEIDRFLAVCANATMETCLDVFF</sequence>
<dbReference type="Gene3D" id="3.90.1150.10">
    <property type="entry name" value="Aspartate Aminotransferase, domain 1"/>
    <property type="match status" value="1"/>
</dbReference>
<evidence type="ECO:0000256" key="2">
    <source>
        <dbReference type="ARBA" id="ARBA00010447"/>
    </source>
</evidence>
<gene>
    <name evidence="10" type="ORF">EDD61_11341</name>
</gene>
<evidence type="ECO:0000256" key="6">
    <source>
        <dbReference type="ARBA" id="ARBA00050776"/>
    </source>
</evidence>
<organism evidence="10 11">
    <name type="scientific">Longicatena caecimuris</name>
    <dbReference type="NCBI Taxonomy" id="1796635"/>
    <lineage>
        <taxon>Bacteria</taxon>
        <taxon>Bacillati</taxon>
        <taxon>Bacillota</taxon>
        <taxon>Erysipelotrichia</taxon>
        <taxon>Erysipelotrichales</taxon>
        <taxon>Erysipelotrichaceae</taxon>
        <taxon>Longicatena</taxon>
    </lineage>
</organism>
<dbReference type="InterPro" id="IPR000192">
    <property type="entry name" value="Aminotrans_V_dom"/>
</dbReference>
<dbReference type="PIRSF" id="PIRSF005572">
    <property type="entry name" value="NifS"/>
    <property type="match status" value="1"/>
</dbReference>
<name>A0A4R3TBU0_9FIRM</name>
<keyword evidence="4 8" id="KW-0808">Transferase</keyword>
<comment type="caution">
    <text evidence="10">The sequence shown here is derived from an EMBL/GenBank/DDBJ whole genome shotgun (WGS) entry which is preliminary data.</text>
</comment>
<dbReference type="Proteomes" id="UP000295773">
    <property type="component" value="Unassembled WGS sequence"/>
</dbReference>
<evidence type="ECO:0000256" key="3">
    <source>
        <dbReference type="ARBA" id="ARBA00012239"/>
    </source>
</evidence>
<comment type="cofactor">
    <cofactor evidence="1 7">
        <name>pyridoxal 5'-phosphate</name>
        <dbReference type="ChEBI" id="CHEBI:597326"/>
    </cofactor>
</comment>
<dbReference type="InterPro" id="IPR015424">
    <property type="entry name" value="PyrdxlP-dep_Trfase"/>
</dbReference>
<dbReference type="InterPro" id="IPR010970">
    <property type="entry name" value="Cys_dSase_SufS"/>
</dbReference>
<dbReference type="CDD" id="cd06453">
    <property type="entry name" value="SufS_like"/>
    <property type="match status" value="1"/>
</dbReference>
<dbReference type="InterPro" id="IPR015421">
    <property type="entry name" value="PyrdxlP-dep_Trfase_major"/>
</dbReference>
<dbReference type="PANTHER" id="PTHR43586:SF8">
    <property type="entry name" value="CYSTEINE DESULFURASE 1, CHLOROPLASTIC"/>
    <property type="match status" value="1"/>
</dbReference>
<evidence type="ECO:0000259" key="9">
    <source>
        <dbReference type="Pfam" id="PF00266"/>
    </source>
</evidence>
<evidence type="ECO:0000313" key="10">
    <source>
        <dbReference type="EMBL" id="TCU58417.1"/>
    </source>
</evidence>
<feature type="domain" description="Aminotransferase class V" evidence="9">
    <location>
        <begin position="25"/>
        <end position="393"/>
    </location>
</feature>
<dbReference type="GO" id="GO:0006534">
    <property type="term" value="P:cysteine metabolic process"/>
    <property type="evidence" value="ECO:0007669"/>
    <property type="project" value="UniProtKB-UniRule"/>
</dbReference>
<comment type="catalytic activity">
    <reaction evidence="6 8">
        <text>(sulfur carrier)-H + L-cysteine = (sulfur carrier)-SH + L-alanine</text>
        <dbReference type="Rhea" id="RHEA:43892"/>
        <dbReference type="Rhea" id="RHEA-COMP:14737"/>
        <dbReference type="Rhea" id="RHEA-COMP:14739"/>
        <dbReference type="ChEBI" id="CHEBI:29917"/>
        <dbReference type="ChEBI" id="CHEBI:35235"/>
        <dbReference type="ChEBI" id="CHEBI:57972"/>
        <dbReference type="ChEBI" id="CHEBI:64428"/>
        <dbReference type="EC" id="2.8.1.7"/>
    </reaction>
</comment>
<dbReference type="AlphaFoldDB" id="A0A4R3TBU0"/>
<dbReference type="GO" id="GO:0016829">
    <property type="term" value="F:lyase activity"/>
    <property type="evidence" value="ECO:0007669"/>
    <property type="project" value="UniProtKB-KW"/>
</dbReference>
<evidence type="ECO:0000256" key="4">
    <source>
        <dbReference type="ARBA" id="ARBA00022679"/>
    </source>
</evidence>
<dbReference type="GO" id="GO:0030170">
    <property type="term" value="F:pyridoxal phosphate binding"/>
    <property type="evidence" value="ECO:0007669"/>
    <property type="project" value="UniProtKB-UniRule"/>
</dbReference>
<protein>
    <recommendedName>
        <fullName evidence="3 8">Cysteine desulfurase</fullName>
        <ecNumber evidence="3 8">2.8.1.7</ecNumber>
    </recommendedName>
</protein>
<dbReference type="SUPFAM" id="SSF53383">
    <property type="entry name" value="PLP-dependent transferases"/>
    <property type="match status" value="1"/>
</dbReference>
<proteinExistence type="inferred from homology"/>
<dbReference type="NCBIfam" id="TIGR01979">
    <property type="entry name" value="sufS"/>
    <property type="match status" value="1"/>
</dbReference>
<dbReference type="EMBL" id="SMBP01000013">
    <property type="protein sequence ID" value="TCU58417.1"/>
    <property type="molecule type" value="Genomic_DNA"/>
</dbReference>
<keyword evidence="5 8" id="KW-0663">Pyridoxal phosphate</keyword>
<keyword evidence="11" id="KW-1185">Reference proteome</keyword>
<dbReference type="Pfam" id="PF00266">
    <property type="entry name" value="Aminotran_5"/>
    <property type="match status" value="1"/>
</dbReference>
<evidence type="ECO:0000256" key="1">
    <source>
        <dbReference type="ARBA" id="ARBA00001933"/>
    </source>
</evidence>
<dbReference type="GO" id="GO:0031071">
    <property type="term" value="F:cysteine desulfurase activity"/>
    <property type="evidence" value="ECO:0007669"/>
    <property type="project" value="UniProtKB-UniRule"/>
</dbReference>
<keyword evidence="10" id="KW-0456">Lyase</keyword>
<comment type="similarity">
    <text evidence="2 8">Belongs to the class-V pyridoxal-phosphate-dependent aminotransferase family. Csd subfamily.</text>
</comment>
<dbReference type="EC" id="2.8.1.7" evidence="3 8"/>
<evidence type="ECO:0000256" key="7">
    <source>
        <dbReference type="RuleBase" id="RU004504"/>
    </source>
</evidence>
<evidence type="ECO:0000313" key="11">
    <source>
        <dbReference type="Proteomes" id="UP000295773"/>
    </source>
</evidence>
<dbReference type="PANTHER" id="PTHR43586">
    <property type="entry name" value="CYSTEINE DESULFURASE"/>
    <property type="match status" value="1"/>
</dbReference>
<dbReference type="RefSeq" id="WP_008688028.1">
    <property type="nucleotide sequence ID" value="NZ_AP024510.1"/>
</dbReference>
<evidence type="ECO:0000256" key="5">
    <source>
        <dbReference type="ARBA" id="ARBA00022898"/>
    </source>
</evidence>
<accession>A0A4R3TBU0</accession>
<dbReference type="InterPro" id="IPR015422">
    <property type="entry name" value="PyrdxlP-dep_Trfase_small"/>
</dbReference>
<dbReference type="InterPro" id="IPR016454">
    <property type="entry name" value="Cysteine_dSase"/>
</dbReference>
<dbReference type="InterPro" id="IPR020578">
    <property type="entry name" value="Aminotrans_V_PyrdxlP_BS"/>
</dbReference>
<reference evidence="10 11" key="1">
    <citation type="submission" date="2019-03" db="EMBL/GenBank/DDBJ databases">
        <title>Genomic Encyclopedia of Type Strains, Phase IV (KMG-IV): sequencing the most valuable type-strain genomes for metagenomic binning, comparative biology and taxonomic classification.</title>
        <authorList>
            <person name="Goeker M."/>
        </authorList>
    </citation>
    <scope>NUCLEOTIDE SEQUENCE [LARGE SCALE GENOMIC DNA]</scope>
    <source>
        <strain evidence="10 11">DSM 29481</strain>
    </source>
</reference>
<dbReference type="PROSITE" id="PS00595">
    <property type="entry name" value="AA_TRANSFER_CLASS_5"/>
    <property type="match status" value="1"/>
</dbReference>
<comment type="function">
    <text evidence="8">Catalyzes the removal of elemental sulfur and selenium atoms from L-cysteine, L-cystine, L-selenocysteine, and L-selenocystine to produce L-alanine.</text>
</comment>
<dbReference type="GeneID" id="73795825"/>
<dbReference type="Gene3D" id="3.40.640.10">
    <property type="entry name" value="Type I PLP-dependent aspartate aminotransferase-like (Major domain)"/>
    <property type="match status" value="1"/>
</dbReference>